<organism evidence="10 11">
    <name type="scientific">Aegilops tauschii subsp. strangulata</name>
    <name type="common">Goatgrass</name>
    <dbReference type="NCBI Taxonomy" id="200361"/>
    <lineage>
        <taxon>Eukaryota</taxon>
        <taxon>Viridiplantae</taxon>
        <taxon>Streptophyta</taxon>
        <taxon>Embryophyta</taxon>
        <taxon>Tracheophyta</taxon>
        <taxon>Spermatophyta</taxon>
        <taxon>Magnoliopsida</taxon>
        <taxon>Liliopsida</taxon>
        <taxon>Poales</taxon>
        <taxon>Poaceae</taxon>
        <taxon>BOP clade</taxon>
        <taxon>Pooideae</taxon>
        <taxon>Triticodae</taxon>
        <taxon>Triticeae</taxon>
        <taxon>Triticinae</taxon>
        <taxon>Aegilops</taxon>
    </lineage>
</organism>
<keyword evidence="7" id="KW-0456">Lyase</keyword>
<dbReference type="GO" id="GO:0005829">
    <property type="term" value="C:cytosol"/>
    <property type="evidence" value="ECO:0007669"/>
    <property type="project" value="TreeGrafter"/>
</dbReference>
<keyword evidence="6" id="KW-0057">Aromatic amino acid biosynthesis</keyword>
<dbReference type="InterPro" id="IPR002028">
    <property type="entry name" value="Trp_synthase_suA"/>
</dbReference>
<accession>A0A453A2E8</accession>
<evidence type="ECO:0000256" key="2">
    <source>
        <dbReference type="ARBA" id="ARBA00011270"/>
    </source>
</evidence>
<comment type="subunit">
    <text evidence="2">Tetramer of two alpha and two beta chains.</text>
</comment>
<comment type="catalytic activity">
    <reaction evidence="8">
        <text>(1S,2R)-1-C-(indol-3-yl)glycerol 3-phosphate + L-serine = D-glyceraldehyde 3-phosphate + L-tryptophan + H2O</text>
        <dbReference type="Rhea" id="RHEA:10532"/>
        <dbReference type="ChEBI" id="CHEBI:15377"/>
        <dbReference type="ChEBI" id="CHEBI:33384"/>
        <dbReference type="ChEBI" id="CHEBI:57912"/>
        <dbReference type="ChEBI" id="CHEBI:58866"/>
        <dbReference type="ChEBI" id="CHEBI:59776"/>
        <dbReference type="EC" id="4.2.1.20"/>
    </reaction>
</comment>
<reference evidence="10" key="3">
    <citation type="journal article" date="2017" name="Nature">
        <title>Genome sequence of the progenitor of the wheat D genome Aegilops tauschii.</title>
        <authorList>
            <person name="Luo M.C."/>
            <person name="Gu Y.Q."/>
            <person name="Puiu D."/>
            <person name="Wang H."/>
            <person name="Twardziok S.O."/>
            <person name="Deal K.R."/>
            <person name="Huo N."/>
            <person name="Zhu T."/>
            <person name="Wang L."/>
            <person name="Wang Y."/>
            <person name="McGuire P.E."/>
            <person name="Liu S."/>
            <person name="Long H."/>
            <person name="Ramasamy R.K."/>
            <person name="Rodriguez J.C."/>
            <person name="Van S.L."/>
            <person name="Yuan L."/>
            <person name="Wang Z."/>
            <person name="Xia Z."/>
            <person name="Xiao L."/>
            <person name="Anderson O.D."/>
            <person name="Ouyang S."/>
            <person name="Liang Y."/>
            <person name="Zimin A.V."/>
            <person name="Pertea G."/>
            <person name="Qi P."/>
            <person name="Bennetzen J.L."/>
            <person name="Dai X."/>
            <person name="Dawson M.W."/>
            <person name="Muller H.G."/>
            <person name="Kugler K."/>
            <person name="Rivarola-Duarte L."/>
            <person name="Spannagl M."/>
            <person name="Mayer K.F.X."/>
            <person name="Lu F.H."/>
            <person name="Bevan M.W."/>
            <person name="Leroy P."/>
            <person name="Li P."/>
            <person name="You F.M."/>
            <person name="Sun Q."/>
            <person name="Liu Z."/>
            <person name="Lyons E."/>
            <person name="Wicker T."/>
            <person name="Salzberg S.L."/>
            <person name="Devos K.M."/>
            <person name="Dvorak J."/>
        </authorList>
    </citation>
    <scope>NUCLEOTIDE SEQUENCE [LARGE SCALE GENOMIC DNA]</scope>
    <source>
        <strain evidence="10">cv. AL8/78</strain>
    </source>
</reference>
<evidence type="ECO:0000256" key="9">
    <source>
        <dbReference type="RuleBase" id="RU003662"/>
    </source>
</evidence>
<keyword evidence="11" id="KW-1185">Reference proteome</keyword>
<evidence type="ECO:0000313" key="11">
    <source>
        <dbReference type="Proteomes" id="UP000015105"/>
    </source>
</evidence>
<dbReference type="AlphaFoldDB" id="A0A453A2E8"/>
<dbReference type="Gramene" id="AET1Gv21015900.12">
    <property type="protein sequence ID" value="AET1Gv21015900.12"/>
    <property type="gene ID" value="AET1Gv21015900"/>
</dbReference>
<dbReference type="NCBIfam" id="TIGR00262">
    <property type="entry name" value="trpA"/>
    <property type="match status" value="1"/>
</dbReference>
<dbReference type="EC" id="4.2.1.20" evidence="3"/>
<evidence type="ECO:0000313" key="10">
    <source>
        <dbReference type="EnsemblPlants" id="AET1Gv21015900.12"/>
    </source>
</evidence>
<evidence type="ECO:0000256" key="5">
    <source>
        <dbReference type="ARBA" id="ARBA00022822"/>
    </source>
</evidence>
<keyword evidence="4" id="KW-0028">Amino-acid biosynthesis</keyword>
<comment type="pathway">
    <text evidence="1">Amino-acid biosynthesis; L-tryptophan biosynthesis; L-tryptophan from chorismate: step 5/5.</text>
</comment>
<reference evidence="11" key="2">
    <citation type="journal article" date="2017" name="Nat. Plants">
        <title>The Aegilops tauschii genome reveals multiple impacts of transposons.</title>
        <authorList>
            <person name="Zhao G."/>
            <person name="Zou C."/>
            <person name="Li K."/>
            <person name="Wang K."/>
            <person name="Li T."/>
            <person name="Gao L."/>
            <person name="Zhang X."/>
            <person name="Wang H."/>
            <person name="Yang Z."/>
            <person name="Liu X."/>
            <person name="Jiang W."/>
            <person name="Mao L."/>
            <person name="Kong X."/>
            <person name="Jiao Y."/>
            <person name="Jia J."/>
        </authorList>
    </citation>
    <scope>NUCLEOTIDE SEQUENCE [LARGE SCALE GENOMIC DNA]</scope>
    <source>
        <strain evidence="11">cv. AL8/78</strain>
    </source>
</reference>
<dbReference type="CDD" id="cd04724">
    <property type="entry name" value="Tryptophan_synthase_alpha"/>
    <property type="match status" value="1"/>
</dbReference>
<reference evidence="10" key="4">
    <citation type="submission" date="2019-03" db="UniProtKB">
        <authorList>
            <consortium name="EnsemblPlants"/>
        </authorList>
    </citation>
    <scope>IDENTIFICATION</scope>
</reference>
<evidence type="ECO:0000256" key="6">
    <source>
        <dbReference type="ARBA" id="ARBA00023141"/>
    </source>
</evidence>
<dbReference type="Pfam" id="PF00290">
    <property type="entry name" value="Trp_syntA"/>
    <property type="match status" value="1"/>
</dbReference>
<dbReference type="GO" id="GO:0004834">
    <property type="term" value="F:tryptophan synthase activity"/>
    <property type="evidence" value="ECO:0007669"/>
    <property type="project" value="UniProtKB-EC"/>
</dbReference>
<dbReference type="Gene3D" id="3.20.20.70">
    <property type="entry name" value="Aldolase class I"/>
    <property type="match status" value="1"/>
</dbReference>
<evidence type="ECO:0000256" key="1">
    <source>
        <dbReference type="ARBA" id="ARBA00004733"/>
    </source>
</evidence>
<dbReference type="PANTHER" id="PTHR43406">
    <property type="entry name" value="TRYPTOPHAN SYNTHASE, ALPHA CHAIN"/>
    <property type="match status" value="1"/>
</dbReference>
<name>A0A453A2E8_AEGTS</name>
<reference evidence="11" key="1">
    <citation type="journal article" date="2014" name="Science">
        <title>Ancient hybridizations among the ancestral genomes of bread wheat.</title>
        <authorList>
            <consortium name="International Wheat Genome Sequencing Consortium,"/>
            <person name="Marcussen T."/>
            <person name="Sandve S.R."/>
            <person name="Heier L."/>
            <person name="Spannagl M."/>
            <person name="Pfeifer M."/>
            <person name="Jakobsen K.S."/>
            <person name="Wulff B.B."/>
            <person name="Steuernagel B."/>
            <person name="Mayer K.F."/>
            <person name="Olsen O.A."/>
        </authorList>
    </citation>
    <scope>NUCLEOTIDE SEQUENCE [LARGE SCALE GENOMIC DNA]</scope>
    <source>
        <strain evidence="11">cv. AL8/78</strain>
    </source>
</reference>
<sequence>WNIEDASFVCAAVYINFVMSYKLFHLHEFLQVLLTTPTTPTERMERITKASEGFVYLVSTTGVTGTRANVSFKVEALLKEIKQVTDKAVAVGFGVSTPEQVKQIAGWGADGVIVGSAMVRQLGESGSPEEGLKKLEELAKSLKAAFP</sequence>
<evidence type="ECO:0000256" key="4">
    <source>
        <dbReference type="ARBA" id="ARBA00022605"/>
    </source>
</evidence>
<dbReference type="UniPathway" id="UPA00035">
    <property type="reaction ID" value="UER00044"/>
</dbReference>
<protein>
    <recommendedName>
        <fullName evidence="3">tryptophan synthase</fullName>
        <ecNumber evidence="3">4.2.1.20</ecNumber>
    </recommendedName>
</protein>
<dbReference type="EnsemblPlants" id="AET1Gv21015900.12">
    <property type="protein sequence ID" value="AET1Gv21015900.12"/>
    <property type="gene ID" value="AET1Gv21015900"/>
</dbReference>
<dbReference type="InterPro" id="IPR011060">
    <property type="entry name" value="RibuloseP-bd_barrel"/>
</dbReference>
<dbReference type="InterPro" id="IPR013785">
    <property type="entry name" value="Aldolase_TIM"/>
</dbReference>
<dbReference type="GO" id="GO:0009507">
    <property type="term" value="C:chloroplast"/>
    <property type="evidence" value="ECO:0007669"/>
    <property type="project" value="TreeGrafter"/>
</dbReference>
<reference evidence="10" key="5">
    <citation type="journal article" date="2021" name="G3 (Bethesda)">
        <title>Aegilops tauschii genome assembly Aet v5.0 features greater sequence contiguity and improved annotation.</title>
        <authorList>
            <person name="Wang L."/>
            <person name="Zhu T."/>
            <person name="Rodriguez J.C."/>
            <person name="Deal K.R."/>
            <person name="Dubcovsky J."/>
            <person name="McGuire P.E."/>
            <person name="Lux T."/>
            <person name="Spannagl M."/>
            <person name="Mayer K.F.X."/>
            <person name="Baldrich P."/>
            <person name="Meyers B.C."/>
            <person name="Huo N."/>
            <person name="Gu Y.Q."/>
            <person name="Zhou H."/>
            <person name="Devos K.M."/>
            <person name="Bennetzen J.L."/>
            <person name="Unver T."/>
            <person name="Budak H."/>
            <person name="Gulick P.J."/>
            <person name="Galiba G."/>
            <person name="Kalapos B."/>
            <person name="Nelson D.R."/>
            <person name="Li P."/>
            <person name="You F.M."/>
            <person name="Luo M.C."/>
            <person name="Dvorak J."/>
        </authorList>
    </citation>
    <scope>NUCLEOTIDE SEQUENCE [LARGE SCALE GENOMIC DNA]</scope>
    <source>
        <strain evidence="10">cv. AL8/78</strain>
    </source>
</reference>
<proteinExistence type="inferred from homology"/>
<comment type="similarity">
    <text evidence="9">Belongs to the TrpA family.</text>
</comment>
<dbReference type="PANTHER" id="PTHR43406:SF1">
    <property type="entry name" value="TRYPTOPHAN SYNTHASE ALPHA CHAIN, CHLOROPLASTIC"/>
    <property type="match status" value="1"/>
</dbReference>
<evidence type="ECO:0000256" key="3">
    <source>
        <dbReference type="ARBA" id="ARBA00012043"/>
    </source>
</evidence>
<dbReference type="Proteomes" id="UP000015105">
    <property type="component" value="Chromosome 1D"/>
</dbReference>
<evidence type="ECO:0000256" key="8">
    <source>
        <dbReference type="ARBA" id="ARBA00049047"/>
    </source>
</evidence>
<keyword evidence="5" id="KW-0822">Tryptophan biosynthesis</keyword>
<evidence type="ECO:0000256" key="7">
    <source>
        <dbReference type="ARBA" id="ARBA00023239"/>
    </source>
</evidence>
<dbReference type="SUPFAM" id="SSF51366">
    <property type="entry name" value="Ribulose-phoshate binding barrel"/>
    <property type="match status" value="1"/>
</dbReference>